<evidence type="ECO:0000313" key="2">
    <source>
        <dbReference type="EMBL" id="GAX90868.1"/>
    </source>
</evidence>
<gene>
    <name evidence="2" type="ORF">EFBL_2510</name>
</gene>
<protein>
    <submittedName>
        <fullName evidence="2">Uncharacterized protein</fullName>
    </submittedName>
</protein>
<dbReference type="OrthoDB" id="1724823at2"/>
<name>A0A292YLP9_9BACL</name>
<keyword evidence="3" id="KW-1185">Reference proteome</keyword>
<evidence type="ECO:0000256" key="1">
    <source>
        <dbReference type="SAM" id="MobiDB-lite"/>
    </source>
</evidence>
<evidence type="ECO:0000313" key="3">
    <source>
        <dbReference type="Proteomes" id="UP000217785"/>
    </source>
</evidence>
<dbReference type="RefSeq" id="WP_096182592.1">
    <property type="nucleotide sequence ID" value="NZ_BDUF01000068.1"/>
</dbReference>
<reference evidence="3" key="1">
    <citation type="submission" date="2017-07" db="EMBL/GenBank/DDBJ databases">
        <title>Draft genome sequence of Effusibacillus lacus strain skLN1.</title>
        <authorList>
            <person name="Watanabe M."/>
            <person name="Kojima H."/>
            <person name="Fukui M."/>
        </authorList>
    </citation>
    <scope>NUCLEOTIDE SEQUENCE [LARGE SCALE GENOMIC DNA]</scope>
    <source>
        <strain evidence="3">skLN1</strain>
    </source>
</reference>
<dbReference type="EMBL" id="BDUF01000068">
    <property type="protein sequence ID" value="GAX90868.1"/>
    <property type="molecule type" value="Genomic_DNA"/>
</dbReference>
<feature type="region of interest" description="Disordered" evidence="1">
    <location>
        <begin position="86"/>
        <end position="110"/>
    </location>
</feature>
<organism evidence="2 3">
    <name type="scientific">Effusibacillus lacus</name>
    <dbReference type="NCBI Taxonomy" id="1348429"/>
    <lineage>
        <taxon>Bacteria</taxon>
        <taxon>Bacillati</taxon>
        <taxon>Bacillota</taxon>
        <taxon>Bacilli</taxon>
        <taxon>Bacillales</taxon>
        <taxon>Alicyclobacillaceae</taxon>
        <taxon>Effusibacillus</taxon>
    </lineage>
</organism>
<dbReference type="Proteomes" id="UP000217785">
    <property type="component" value="Unassembled WGS sequence"/>
</dbReference>
<sequence>MKNERGSALPLTSVLLLAGMIVLGGLFGLVETDYRTTLAHIQATKVHYISEAGIYRAIAKLEEDPVWREGFKSVWFGEGSFSVRVETEEKRSGASSTPTPGAVETEKPPVPRYVKIRSEGHIPPHARKTILAVYDTEQRKLARWTE</sequence>
<dbReference type="AlphaFoldDB" id="A0A292YLP9"/>
<comment type="caution">
    <text evidence="2">The sequence shown here is derived from an EMBL/GenBank/DDBJ whole genome shotgun (WGS) entry which is preliminary data.</text>
</comment>
<accession>A0A292YLP9</accession>
<proteinExistence type="predicted"/>